<name>A0ABR7DQB0_9BACT</name>
<dbReference type="SUPFAM" id="SSF49373">
    <property type="entry name" value="Invasin/intimin cell-adhesion fragments"/>
    <property type="match status" value="1"/>
</dbReference>
<dbReference type="InterPro" id="IPR041286">
    <property type="entry name" value="MBG_2"/>
</dbReference>
<feature type="signal peptide" evidence="1">
    <location>
        <begin position="1"/>
        <end position="23"/>
    </location>
</feature>
<dbReference type="SUPFAM" id="SSF51126">
    <property type="entry name" value="Pectin lyase-like"/>
    <property type="match status" value="1"/>
</dbReference>
<dbReference type="EMBL" id="JACOOJ010000014">
    <property type="protein sequence ID" value="MBC5633003.1"/>
    <property type="molecule type" value="Genomic_DNA"/>
</dbReference>
<proteinExistence type="predicted"/>
<dbReference type="Pfam" id="PF18676">
    <property type="entry name" value="MBG_2"/>
    <property type="match status" value="1"/>
</dbReference>
<dbReference type="InterPro" id="IPR026444">
    <property type="entry name" value="Secre_tail"/>
</dbReference>
<dbReference type="SMART" id="SM00635">
    <property type="entry name" value="BID_2"/>
    <property type="match status" value="2"/>
</dbReference>
<dbReference type="InterPro" id="IPR008964">
    <property type="entry name" value="Invasin/intimin_cell_adhesion"/>
</dbReference>
<comment type="caution">
    <text evidence="3">The sequence shown here is derived from an EMBL/GenBank/DDBJ whole genome shotgun (WGS) entry which is preliminary data.</text>
</comment>
<dbReference type="InterPro" id="IPR011050">
    <property type="entry name" value="Pectin_lyase_fold/virulence"/>
</dbReference>
<dbReference type="NCBIfam" id="TIGR04183">
    <property type="entry name" value="Por_Secre_tail"/>
    <property type="match status" value="1"/>
</dbReference>
<evidence type="ECO:0000313" key="3">
    <source>
        <dbReference type="EMBL" id="MBC5633003.1"/>
    </source>
</evidence>
<sequence>MKRRLLMLLSVFMTITSVGWLQAADTSGDGYTKTDDGNYTVTTAEGLQNVLEILNSGTSVTTTITLENDLDISKVKFMGPNPTKAQWQGVFYLNATEAKITSLTIDGAGHSITGENTSNTVEGSFDPTKNYVFYFDGSGSSPITFKDLTVRNTNILAFNLYNLNNLKFDKVLLSDNKEGGLHLNSSQLTATDFTTSGNGKFAVKLSRQETNMPKFTLKSGTISENNVPQIAFYDRHAYSEWSSNPTTSVAEIIASVVTPENDKWYRSLQLATMHTSNNGALAYVWAKDNDAVTVNTAGQLDSTINLGFATVNKVNLAATTYELGKQLVINRPLTIEGKEATTIKANGSDWSGTNSVKNLISIENGQAGEDVILKNLSVADSKAAGINAQSPMTTSLVNVTLKGNATAGLLVHSKVSAEGLHTEGNVWGGVNVGTDGTPVYSPKFTFSPDCSFAESSKIWSEDITTDPKQLVEGPNGWTSYVGVQGASSEEKRYWTNSKLQMEYVAEFPSNSKYKNTYFIYANGQPVTIATSTAGNLKISVDENDYLEIPESYNPVIFGGSKYADVESSSVTLESGEVSMIFGGGYLGDVKNANVTIKGGRITGYLVGGGYGPKAKFAEAKRQTADVTGKVTMNIENAYVRYMLSGGMEYAKTEATDVKVTGENTDLLYAFGGGFAPVGIGESLDTEYAQIVNRIGKANFSMTKGKISGCFYIGGGYSYSYTKDITATFNEVNIEGGMKGTGSNGCSDKVTATFTKCAFSTGKDGYTPSLAALNRGKAAEVSMAFDNCTFAEGYECYLGADKDWQNGNYPTPVSGKTTMTFVGNAPVVKASEGLQNVVLNGAKANINTFTQKSGTEIKEFTIPENNVWSLNGGLTIASGCKLTNNGTLNLPKEYIMAGISAGGALAVDTTSAAAVVAEMNNASDKIDLNGKTFSIACKDGVIASNETVAKELLNAGKVVYELKFTEGQEYTIASFQKTLAKITNLPDSVVYGTAPITLAFNAEGITAAVAADQNSYATIANNVLTILKPTEELAITLTVSDDKKDQILENTQKLKITKRTLTLTAGIVPNYGADTKGDSIVYNADTDVILKWDAANIAVSGLPWEAAAAAYFTTSTAPTGARANKNVGDKVPVEITNANALLNGDSATYYTLAPITFVTAKVVKAQATVTAKAANNDFGKELPTFEAEIKVIENSKDQLDGTLKFICSATPDSLVKQGGYDIMPYGLTSDNYAIKFVAGKLTVDAVDPKIEIVDAKVTGDADAKTITVRANLVHSGGATTATVTAASEMKAANGAIAKGDDGYYTYTISQATAATHTVTFTATAGDKSGTASINVTVEKGTPQNLTFDSKVLSSIVYGDSLQLAVTSDAAAATGEYTFSVGSGATISNTNVLKPTAAGEITVTVTRAADENYSSATVTKTIKVTPRPLKASVAAFTPKTYDGSVTATVPAITLSADYKVIGTDKVSIKTGATATYASKNVGTHAITLSTLELDGAQKDNYTLIQPTGLKGEITKKSATVKVNDVTRMYNQRYTKYTFTDTGLIEGESLSSVYTGKLDVAEKDGVLALTIDPKLCQNYNLTAQNGTLTITKGTPVVVAYNANDKAEALVVDSAGYTDLKIGKINDAGYFPVEDGSGTVITQSVNAIQQKDEVVNAMLTKATTEEWNNPNPIELVYGGSADQITDLSGYTYSSTNLNRLAVDNGTLTINGVGKVAIIATNTSGDVKVKLYEVTPKPVTYTANMDKTYDGLTQATGTVTLDGVEVSDNVALDMEGVTFNYTSNAAGTKTINPSQNPILVGADANNYSLTAALSGEISPKAVTVSTPISAYYTGSKSLTLDDFTAEGILSNDVVSLNVTLDNEEVGPRQFTLNSLGGNHVGNYTLFNKNAQLEGSVLKPTIIVEVPETASSVANAKSKLTYTIRETGKVVPGDAFSEAIQVVSLGNNAYQVSTKEDFDNKNFTLLYTKNLIGFKADPVTPPSGGDEDETVTISLDATTKDLPRTEEFILTATVSPAGKTVTWSSSDPTVASVTADGNKVTVKGVKVGKATITATIGDVTATCEVTVGFATGLEEALANTEVFGRKGNIYVNPIQPLQVTVVNMIGKIVYNARISGNTQIPVTKGIYIVKLTNAGNSIVTKVNVY</sequence>
<dbReference type="Pfam" id="PF02368">
    <property type="entry name" value="Big_2"/>
    <property type="match status" value="1"/>
</dbReference>
<gene>
    <name evidence="3" type="ORF">H8S65_09505</name>
</gene>
<reference evidence="3 4" key="1">
    <citation type="submission" date="2020-08" db="EMBL/GenBank/DDBJ databases">
        <title>Genome public.</title>
        <authorList>
            <person name="Liu C."/>
            <person name="Sun Q."/>
        </authorList>
    </citation>
    <scope>NUCLEOTIDE SEQUENCE [LARGE SCALE GENOMIC DNA]</scope>
    <source>
        <strain evidence="3 4">NSJ-79</strain>
    </source>
</reference>
<dbReference type="Proteomes" id="UP000651475">
    <property type="component" value="Unassembled WGS sequence"/>
</dbReference>
<feature type="chain" id="PRO_5045361308" evidence="1">
    <location>
        <begin position="24"/>
        <end position="2139"/>
    </location>
</feature>
<feature type="domain" description="BIG2" evidence="2">
    <location>
        <begin position="1983"/>
        <end position="2060"/>
    </location>
</feature>
<evidence type="ECO:0000259" key="2">
    <source>
        <dbReference type="SMART" id="SM00635"/>
    </source>
</evidence>
<keyword evidence="4" id="KW-1185">Reference proteome</keyword>
<keyword evidence="1" id="KW-0732">Signal</keyword>
<evidence type="ECO:0000256" key="1">
    <source>
        <dbReference type="SAM" id="SignalP"/>
    </source>
</evidence>
<protein>
    <submittedName>
        <fullName evidence="3">Ig-like domain-containing protein</fullName>
    </submittedName>
</protein>
<dbReference type="Gene3D" id="2.60.40.1080">
    <property type="match status" value="1"/>
</dbReference>
<organism evidence="3 4">
    <name type="scientific">Parabacteroides hominis</name>
    <dbReference type="NCBI Taxonomy" id="2763057"/>
    <lineage>
        <taxon>Bacteria</taxon>
        <taxon>Pseudomonadati</taxon>
        <taxon>Bacteroidota</taxon>
        <taxon>Bacteroidia</taxon>
        <taxon>Bacteroidales</taxon>
        <taxon>Tannerellaceae</taxon>
        <taxon>Parabacteroides</taxon>
    </lineage>
</organism>
<feature type="domain" description="BIG2" evidence="2">
    <location>
        <begin position="1340"/>
        <end position="1417"/>
    </location>
</feature>
<dbReference type="InterPro" id="IPR003343">
    <property type="entry name" value="Big_2"/>
</dbReference>
<dbReference type="RefSeq" id="WP_186929755.1">
    <property type="nucleotide sequence ID" value="NZ_JACOOJ010000014.1"/>
</dbReference>
<dbReference type="InterPro" id="IPR041248">
    <property type="entry name" value="YDG"/>
</dbReference>
<accession>A0ABR7DQB0</accession>
<dbReference type="Pfam" id="PF18657">
    <property type="entry name" value="YDG"/>
    <property type="match status" value="2"/>
</dbReference>
<evidence type="ECO:0000313" key="4">
    <source>
        <dbReference type="Proteomes" id="UP000651475"/>
    </source>
</evidence>